<reference evidence="2" key="1">
    <citation type="submission" date="2022-11" db="UniProtKB">
        <authorList>
            <consortium name="WormBaseParasite"/>
        </authorList>
    </citation>
    <scope>IDENTIFICATION</scope>
</reference>
<dbReference type="WBParaSite" id="scf7180000424186.g12559">
    <property type="protein sequence ID" value="scf7180000424186.g12559"/>
    <property type="gene ID" value="scf7180000424186.g12559"/>
</dbReference>
<name>A0A915PA08_9BILA</name>
<protein>
    <submittedName>
        <fullName evidence="2">Uncharacterized protein</fullName>
    </submittedName>
</protein>
<organism evidence="1 2">
    <name type="scientific">Meloidogyne floridensis</name>
    <dbReference type="NCBI Taxonomy" id="298350"/>
    <lineage>
        <taxon>Eukaryota</taxon>
        <taxon>Metazoa</taxon>
        <taxon>Ecdysozoa</taxon>
        <taxon>Nematoda</taxon>
        <taxon>Chromadorea</taxon>
        <taxon>Rhabditida</taxon>
        <taxon>Tylenchina</taxon>
        <taxon>Tylenchomorpha</taxon>
        <taxon>Tylenchoidea</taxon>
        <taxon>Meloidogynidae</taxon>
        <taxon>Meloidogyninae</taxon>
        <taxon>Meloidogyne</taxon>
    </lineage>
</organism>
<accession>A0A915PA08</accession>
<dbReference type="Proteomes" id="UP000887560">
    <property type="component" value="Unplaced"/>
</dbReference>
<evidence type="ECO:0000313" key="2">
    <source>
        <dbReference type="WBParaSite" id="scf7180000424186.g12559"/>
    </source>
</evidence>
<sequence length="263" mass="29040">MKTKNTRTPIPQNEIYKLRKYLNFTINNNSSNSSPEPMSINTNLVATTESSLQAAPTAEISSKFSEISITAKSTAHPPILPPSPTPPPTNMPVDEIPLPIQPPQSLASPELKMILDPPPPPPSSPIKFPISRVRVLPSGFVERLPASTISKNQLAKLRKNKNKKIMKRNISHIPPLNSIKFTVPPVVGRKPHIITNYNNLNPNWPIQNNKNQFSVPKTQAPPQNHIITNTMVPIVYLPNNLLPLFNVQPIHPIFAAGLSHPAN</sequence>
<evidence type="ECO:0000313" key="1">
    <source>
        <dbReference type="Proteomes" id="UP000887560"/>
    </source>
</evidence>
<dbReference type="AlphaFoldDB" id="A0A915PA08"/>
<keyword evidence="1" id="KW-1185">Reference proteome</keyword>
<proteinExistence type="predicted"/>